<comment type="caution">
    <text evidence="6">The sequence shown here is derived from an EMBL/GenBank/DDBJ whole genome shotgun (WGS) entry which is preliminary data.</text>
</comment>
<dbReference type="InterPro" id="IPR018490">
    <property type="entry name" value="cNMP-bd_dom_sf"/>
</dbReference>
<keyword evidence="1" id="KW-0805">Transcription regulation</keyword>
<dbReference type="SMART" id="SM00419">
    <property type="entry name" value="HTH_CRP"/>
    <property type="match status" value="1"/>
</dbReference>
<gene>
    <name evidence="6" type="ORF">FKG95_18705</name>
</gene>
<dbReference type="InterPro" id="IPR000595">
    <property type="entry name" value="cNMP-bd_dom"/>
</dbReference>
<dbReference type="NCBIfam" id="NF006901">
    <property type="entry name" value="PRK09392.1"/>
    <property type="match status" value="1"/>
</dbReference>
<dbReference type="GO" id="GO:0005829">
    <property type="term" value="C:cytosol"/>
    <property type="evidence" value="ECO:0007669"/>
    <property type="project" value="TreeGrafter"/>
</dbReference>
<dbReference type="Pfam" id="PF00027">
    <property type="entry name" value="cNMP_binding"/>
    <property type="match status" value="1"/>
</dbReference>
<dbReference type="GO" id="GO:0003700">
    <property type="term" value="F:DNA-binding transcription factor activity"/>
    <property type="evidence" value="ECO:0007669"/>
    <property type="project" value="TreeGrafter"/>
</dbReference>
<organism evidence="6 7">
    <name type="scientific">Denitrobaculum tricleocarpae</name>
    <dbReference type="NCBI Taxonomy" id="2591009"/>
    <lineage>
        <taxon>Bacteria</taxon>
        <taxon>Pseudomonadati</taxon>
        <taxon>Pseudomonadota</taxon>
        <taxon>Alphaproteobacteria</taxon>
        <taxon>Rhodospirillales</taxon>
        <taxon>Rhodospirillaceae</taxon>
        <taxon>Denitrobaculum</taxon>
    </lineage>
</organism>
<dbReference type="CDD" id="cd00038">
    <property type="entry name" value="CAP_ED"/>
    <property type="match status" value="1"/>
</dbReference>
<accession>A0A545TNA7</accession>
<keyword evidence="7" id="KW-1185">Reference proteome</keyword>
<keyword evidence="3" id="KW-0804">Transcription</keyword>
<protein>
    <submittedName>
        <fullName evidence="6">Cyclic nucleotide-binding domain-containing protein</fullName>
    </submittedName>
</protein>
<evidence type="ECO:0000259" key="4">
    <source>
        <dbReference type="PROSITE" id="PS50042"/>
    </source>
</evidence>
<dbReference type="PANTHER" id="PTHR24567:SF26">
    <property type="entry name" value="REGULATORY PROTEIN YEIL"/>
    <property type="match status" value="1"/>
</dbReference>
<dbReference type="InterPro" id="IPR036388">
    <property type="entry name" value="WH-like_DNA-bd_sf"/>
</dbReference>
<dbReference type="SUPFAM" id="SSF46785">
    <property type="entry name" value="Winged helix' DNA-binding domain"/>
    <property type="match status" value="1"/>
</dbReference>
<evidence type="ECO:0000256" key="2">
    <source>
        <dbReference type="ARBA" id="ARBA00023125"/>
    </source>
</evidence>
<dbReference type="Gene3D" id="2.60.120.10">
    <property type="entry name" value="Jelly Rolls"/>
    <property type="match status" value="1"/>
</dbReference>
<feature type="domain" description="Cyclic nucleotide-binding" evidence="4">
    <location>
        <begin position="14"/>
        <end position="133"/>
    </location>
</feature>
<dbReference type="InterPro" id="IPR012318">
    <property type="entry name" value="HTH_CRP"/>
</dbReference>
<evidence type="ECO:0000259" key="5">
    <source>
        <dbReference type="PROSITE" id="PS51063"/>
    </source>
</evidence>
<keyword evidence="2" id="KW-0238">DNA-binding</keyword>
<name>A0A545TNA7_9PROT</name>
<dbReference type="EMBL" id="VHSH01000006">
    <property type="protein sequence ID" value="TQV78668.1"/>
    <property type="molecule type" value="Genomic_DNA"/>
</dbReference>
<dbReference type="Proteomes" id="UP000315252">
    <property type="component" value="Unassembled WGS sequence"/>
</dbReference>
<dbReference type="PANTHER" id="PTHR24567">
    <property type="entry name" value="CRP FAMILY TRANSCRIPTIONAL REGULATORY PROTEIN"/>
    <property type="match status" value="1"/>
</dbReference>
<proteinExistence type="predicted"/>
<dbReference type="Pfam" id="PF13545">
    <property type="entry name" value="HTH_Crp_2"/>
    <property type="match status" value="1"/>
</dbReference>
<evidence type="ECO:0000256" key="3">
    <source>
        <dbReference type="ARBA" id="ARBA00023163"/>
    </source>
</evidence>
<feature type="domain" description="HTH crp-type" evidence="5">
    <location>
        <begin position="147"/>
        <end position="215"/>
    </location>
</feature>
<dbReference type="GO" id="GO:0003677">
    <property type="term" value="F:DNA binding"/>
    <property type="evidence" value="ECO:0007669"/>
    <property type="project" value="UniProtKB-KW"/>
</dbReference>
<evidence type="ECO:0000313" key="6">
    <source>
        <dbReference type="EMBL" id="TQV78668.1"/>
    </source>
</evidence>
<reference evidence="6 7" key="1">
    <citation type="submission" date="2019-06" db="EMBL/GenBank/DDBJ databases">
        <title>Whole genome sequence for Rhodospirillaceae sp. R148.</title>
        <authorList>
            <person name="Wang G."/>
        </authorList>
    </citation>
    <scope>NUCLEOTIDE SEQUENCE [LARGE SCALE GENOMIC DNA]</scope>
    <source>
        <strain evidence="6 7">R148</strain>
    </source>
</reference>
<evidence type="ECO:0000256" key="1">
    <source>
        <dbReference type="ARBA" id="ARBA00023015"/>
    </source>
</evidence>
<dbReference type="AlphaFoldDB" id="A0A545TNA7"/>
<dbReference type="OrthoDB" id="190787at2"/>
<dbReference type="Gene3D" id="1.10.10.10">
    <property type="entry name" value="Winged helix-like DNA-binding domain superfamily/Winged helix DNA-binding domain"/>
    <property type="match status" value="1"/>
</dbReference>
<dbReference type="SUPFAM" id="SSF51206">
    <property type="entry name" value="cAMP-binding domain-like"/>
    <property type="match status" value="1"/>
</dbReference>
<dbReference type="SMART" id="SM00100">
    <property type="entry name" value="cNMP"/>
    <property type="match status" value="1"/>
</dbReference>
<dbReference type="InterPro" id="IPR050397">
    <property type="entry name" value="Env_Response_Regulators"/>
</dbReference>
<sequence>MPKSHFPEIRELDLFKGMKEDHFLVLMRGSYVQNFPPQIELISEGDPSDFLHIVLSGSVDLFSGWRGRETSMATVTPISTFILAATIKNAPYLMSARTLEKSRIVLVPSENVREVFEIDPLFAKAIVTELARCYRSVIKSTKNLKLRTSLERLANYLLRQQIRADNATEFDLLIEKRRLASFLGMTPENLSRAFKSLRAYGVIVDGTRVQISDQSDLERFAKPCPLIDDHSI</sequence>
<dbReference type="PROSITE" id="PS50042">
    <property type="entry name" value="CNMP_BINDING_3"/>
    <property type="match status" value="1"/>
</dbReference>
<evidence type="ECO:0000313" key="7">
    <source>
        <dbReference type="Proteomes" id="UP000315252"/>
    </source>
</evidence>
<dbReference type="InterPro" id="IPR036390">
    <property type="entry name" value="WH_DNA-bd_sf"/>
</dbReference>
<dbReference type="InterPro" id="IPR014710">
    <property type="entry name" value="RmlC-like_jellyroll"/>
</dbReference>
<dbReference type="PROSITE" id="PS51063">
    <property type="entry name" value="HTH_CRP_2"/>
    <property type="match status" value="1"/>
</dbReference>